<comment type="caution">
    <text evidence="2">The sequence shown here is derived from an EMBL/GenBank/DDBJ whole genome shotgun (WGS) entry which is preliminary data.</text>
</comment>
<keyword evidence="3" id="KW-1185">Reference proteome</keyword>
<protein>
    <recommendedName>
        <fullName evidence="4">Ribosomal protein L20</fullName>
    </recommendedName>
</protein>
<evidence type="ECO:0008006" key="4">
    <source>
        <dbReference type="Google" id="ProtNLM"/>
    </source>
</evidence>
<name>A0AAV8TT76_9ROSI</name>
<reference evidence="2 3" key="1">
    <citation type="submission" date="2021-09" db="EMBL/GenBank/DDBJ databases">
        <title>Genomic insights and catalytic innovation underlie evolution of tropane alkaloids biosynthesis.</title>
        <authorList>
            <person name="Wang Y.-J."/>
            <person name="Tian T."/>
            <person name="Huang J.-P."/>
            <person name="Huang S.-X."/>
        </authorList>
    </citation>
    <scope>NUCLEOTIDE SEQUENCE [LARGE SCALE GENOMIC DNA]</scope>
    <source>
        <strain evidence="2">KIB-2018</strain>
        <tissue evidence="2">Leaf</tissue>
    </source>
</reference>
<dbReference type="Proteomes" id="UP001159364">
    <property type="component" value="Linkage Group LG03"/>
</dbReference>
<evidence type="ECO:0000313" key="3">
    <source>
        <dbReference type="Proteomes" id="UP001159364"/>
    </source>
</evidence>
<feature type="compositionally biased region" description="Basic and acidic residues" evidence="1">
    <location>
        <begin position="63"/>
        <end position="72"/>
    </location>
</feature>
<feature type="region of interest" description="Disordered" evidence="1">
    <location>
        <begin position="48"/>
        <end position="79"/>
    </location>
</feature>
<gene>
    <name evidence="2" type="ORF">K2173_002935</name>
</gene>
<accession>A0AAV8TT76</accession>
<dbReference type="EMBL" id="JAIWQS010000003">
    <property type="protein sequence ID" value="KAJ8769445.1"/>
    <property type="molecule type" value="Genomic_DNA"/>
</dbReference>
<evidence type="ECO:0000256" key="1">
    <source>
        <dbReference type="SAM" id="MobiDB-lite"/>
    </source>
</evidence>
<dbReference type="AlphaFoldDB" id="A0AAV8TT76"/>
<sequence>MTALQKRTTRAAIGAYKVGRNAFIFRSYIIYHLLYQTRTQLASLSKAQLSPKSDNFGLKPRLQTREGKERNFRQKLSWG</sequence>
<organism evidence="2 3">
    <name type="scientific">Erythroxylum novogranatense</name>
    <dbReference type="NCBI Taxonomy" id="1862640"/>
    <lineage>
        <taxon>Eukaryota</taxon>
        <taxon>Viridiplantae</taxon>
        <taxon>Streptophyta</taxon>
        <taxon>Embryophyta</taxon>
        <taxon>Tracheophyta</taxon>
        <taxon>Spermatophyta</taxon>
        <taxon>Magnoliopsida</taxon>
        <taxon>eudicotyledons</taxon>
        <taxon>Gunneridae</taxon>
        <taxon>Pentapetalae</taxon>
        <taxon>rosids</taxon>
        <taxon>fabids</taxon>
        <taxon>Malpighiales</taxon>
        <taxon>Erythroxylaceae</taxon>
        <taxon>Erythroxylum</taxon>
    </lineage>
</organism>
<evidence type="ECO:0000313" key="2">
    <source>
        <dbReference type="EMBL" id="KAJ8769445.1"/>
    </source>
</evidence>
<proteinExistence type="predicted"/>